<dbReference type="AlphaFoldDB" id="A0A3N1GY17"/>
<organism evidence="1 2">
    <name type="scientific">Saccharothrix texasensis</name>
    <dbReference type="NCBI Taxonomy" id="103734"/>
    <lineage>
        <taxon>Bacteria</taxon>
        <taxon>Bacillati</taxon>
        <taxon>Actinomycetota</taxon>
        <taxon>Actinomycetes</taxon>
        <taxon>Pseudonocardiales</taxon>
        <taxon>Pseudonocardiaceae</taxon>
        <taxon>Saccharothrix</taxon>
    </lineage>
</organism>
<keyword evidence="2" id="KW-1185">Reference proteome</keyword>
<evidence type="ECO:0000313" key="2">
    <source>
        <dbReference type="Proteomes" id="UP000268727"/>
    </source>
</evidence>
<name>A0A3N1GY17_9PSEU</name>
<accession>A0A3N1GY17</accession>
<dbReference type="Proteomes" id="UP000268727">
    <property type="component" value="Unassembled WGS sequence"/>
</dbReference>
<protein>
    <submittedName>
        <fullName evidence="1">Uncharacterized protein</fullName>
    </submittedName>
</protein>
<dbReference type="EMBL" id="RJKM01000001">
    <property type="protein sequence ID" value="ROP34912.1"/>
    <property type="molecule type" value="Genomic_DNA"/>
</dbReference>
<reference evidence="1 2" key="1">
    <citation type="submission" date="2018-11" db="EMBL/GenBank/DDBJ databases">
        <title>Sequencing the genomes of 1000 actinobacteria strains.</title>
        <authorList>
            <person name="Klenk H.-P."/>
        </authorList>
    </citation>
    <scope>NUCLEOTIDE SEQUENCE [LARGE SCALE GENOMIC DNA]</scope>
    <source>
        <strain evidence="1 2">DSM 44231</strain>
    </source>
</reference>
<comment type="caution">
    <text evidence="1">The sequence shown here is derived from an EMBL/GenBank/DDBJ whole genome shotgun (WGS) entry which is preliminary data.</text>
</comment>
<proteinExistence type="predicted"/>
<sequence length="107" mass="11129">MDDPVAVLRVAVDSAVQAVLRLDPRHADARQEIDRVLAGFATATAPVRDRLLELAALTPNGPVSTALGFLRDAGDQAAGGDVQAARVFLLAGRTALFRLARAGPTDG</sequence>
<evidence type="ECO:0000313" key="1">
    <source>
        <dbReference type="EMBL" id="ROP34912.1"/>
    </source>
</evidence>
<gene>
    <name evidence="1" type="ORF">EDD40_0118</name>
</gene>